<evidence type="ECO:0000313" key="8">
    <source>
        <dbReference type="EMBL" id="WMS88423.1"/>
    </source>
</evidence>
<evidence type="ECO:0000256" key="6">
    <source>
        <dbReference type="SAM" id="Phobius"/>
    </source>
</evidence>
<dbReference type="InterPro" id="IPR051791">
    <property type="entry name" value="Pra-immunoreactive"/>
</dbReference>
<reference evidence="8 9" key="1">
    <citation type="submission" date="2023-08" db="EMBL/GenBank/DDBJ databases">
        <title>Pleionea litopenaei sp. nov., isolated from stomach of juvenile Litopenaeus vannamei.</title>
        <authorList>
            <person name="Rho A.M."/>
            <person name="Hwang C.Y."/>
        </authorList>
    </citation>
    <scope>NUCLEOTIDE SEQUENCE [LARGE SCALE GENOMIC DNA]</scope>
    <source>
        <strain evidence="8 9">HL-JVS1</strain>
    </source>
</reference>
<dbReference type="AlphaFoldDB" id="A0AA51RVW7"/>
<comment type="subcellular location">
    <subcellularLocation>
        <location evidence="1">Cell membrane</location>
        <topology evidence="1">Multi-pass membrane protein</topology>
    </subcellularLocation>
</comment>
<keyword evidence="3 6" id="KW-0812">Transmembrane</keyword>
<sequence length="164" mass="18373">MSQHAETSTITVKPASPWKRLFAWVYDWLPAAGVFVLTFAIGLGVANLVFIDMPAAEVSDLVRDHPLWIAYLILGVTSYYLYCWIKGGQTVGMRTWRIKLVKANGDNLSLTDSLIRAFLSCGGLANFWSLIDDEYRGWHDIAVNAFVVQLPKTAPTKEQQKPLI</sequence>
<feature type="transmembrane region" description="Helical" evidence="6">
    <location>
        <begin position="21"/>
        <end position="46"/>
    </location>
</feature>
<evidence type="ECO:0000256" key="5">
    <source>
        <dbReference type="ARBA" id="ARBA00023136"/>
    </source>
</evidence>
<dbReference type="PANTHER" id="PTHR36115:SF10">
    <property type="entry name" value="RDD DOMAIN-CONTAINING PROTEIN"/>
    <property type="match status" value="1"/>
</dbReference>
<protein>
    <submittedName>
        <fullName evidence="8">RDD family protein</fullName>
    </submittedName>
</protein>
<keyword evidence="5 6" id="KW-0472">Membrane</keyword>
<evidence type="ECO:0000256" key="2">
    <source>
        <dbReference type="ARBA" id="ARBA00022475"/>
    </source>
</evidence>
<dbReference type="EMBL" id="CP133548">
    <property type="protein sequence ID" value="WMS88423.1"/>
    <property type="molecule type" value="Genomic_DNA"/>
</dbReference>
<dbReference type="KEGG" id="plei:Q9312_05785"/>
<accession>A0AA51RVW7</accession>
<dbReference type="GO" id="GO:0005886">
    <property type="term" value="C:plasma membrane"/>
    <property type="evidence" value="ECO:0007669"/>
    <property type="project" value="UniProtKB-SubCell"/>
</dbReference>
<dbReference type="Proteomes" id="UP001239782">
    <property type="component" value="Chromosome"/>
</dbReference>
<dbReference type="Pfam" id="PF06271">
    <property type="entry name" value="RDD"/>
    <property type="match status" value="1"/>
</dbReference>
<feature type="transmembrane region" description="Helical" evidence="6">
    <location>
        <begin position="66"/>
        <end position="85"/>
    </location>
</feature>
<name>A0AA51RVW7_9GAMM</name>
<dbReference type="PANTHER" id="PTHR36115">
    <property type="entry name" value="PROLINE-RICH ANTIGEN HOMOLOG-RELATED"/>
    <property type="match status" value="1"/>
</dbReference>
<feature type="domain" description="RDD" evidence="7">
    <location>
        <begin position="15"/>
        <end position="143"/>
    </location>
</feature>
<evidence type="ECO:0000256" key="1">
    <source>
        <dbReference type="ARBA" id="ARBA00004651"/>
    </source>
</evidence>
<keyword evidence="9" id="KW-1185">Reference proteome</keyword>
<evidence type="ECO:0000256" key="4">
    <source>
        <dbReference type="ARBA" id="ARBA00022989"/>
    </source>
</evidence>
<evidence type="ECO:0000259" key="7">
    <source>
        <dbReference type="Pfam" id="PF06271"/>
    </source>
</evidence>
<evidence type="ECO:0000256" key="3">
    <source>
        <dbReference type="ARBA" id="ARBA00022692"/>
    </source>
</evidence>
<proteinExistence type="predicted"/>
<organism evidence="8 9">
    <name type="scientific">Pleionea litopenaei</name>
    <dbReference type="NCBI Taxonomy" id="3070815"/>
    <lineage>
        <taxon>Bacteria</taxon>
        <taxon>Pseudomonadati</taxon>
        <taxon>Pseudomonadota</taxon>
        <taxon>Gammaproteobacteria</taxon>
        <taxon>Oceanospirillales</taxon>
        <taxon>Pleioneaceae</taxon>
        <taxon>Pleionea</taxon>
    </lineage>
</organism>
<gene>
    <name evidence="8" type="ORF">Q9312_05785</name>
</gene>
<keyword evidence="4 6" id="KW-1133">Transmembrane helix</keyword>
<evidence type="ECO:0000313" key="9">
    <source>
        <dbReference type="Proteomes" id="UP001239782"/>
    </source>
</evidence>
<dbReference type="InterPro" id="IPR010432">
    <property type="entry name" value="RDD"/>
</dbReference>
<keyword evidence="2" id="KW-1003">Cell membrane</keyword>
<dbReference type="RefSeq" id="WP_309203637.1">
    <property type="nucleotide sequence ID" value="NZ_CP133548.1"/>
</dbReference>